<dbReference type="EMBL" id="BJZO01000103">
    <property type="protein sequence ID" value="GEO82729.1"/>
    <property type="molecule type" value="Genomic_DNA"/>
</dbReference>
<evidence type="ECO:0000313" key="2">
    <source>
        <dbReference type="EMBL" id="GEO82729.1"/>
    </source>
</evidence>
<evidence type="ECO:0000313" key="3">
    <source>
        <dbReference type="Proteomes" id="UP000321567"/>
    </source>
</evidence>
<dbReference type="GO" id="GO:0003824">
    <property type="term" value="F:catalytic activity"/>
    <property type="evidence" value="ECO:0007669"/>
    <property type="project" value="InterPro"/>
</dbReference>
<sequence>MSRTGDKRPFAVELQRRRHQGHADKAPVEMADLMSAILALHADVLALGQGLAPEAKAAAKPDAPAPNPEADALRSRMDQERAEVRMLKIELNALAHSIETTKKEIALLVAETDKGDRLSTVTDELDSVVEATENATDTILDHVERMANLAAEIQSQEQDSYIRRLADEIQELTVGVFEACNFQDLTGQRITKVVNTMKYVEQRVDRMMAIWGRDTFRDLPFEPEETRAADTDKRLLNGPQDKEAGISQDEIDLLFG</sequence>
<feature type="region of interest" description="Disordered" evidence="1">
    <location>
        <begin position="1"/>
        <end position="24"/>
    </location>
</feature>
<dbReference type="AlphaFoldDB" id="A0A512HBA8"/>
<dbReference type="Gene3D" id="1.10.287.500">
    <property type="entry name" value="Helix hairpin bin"/>
    <property type="match status" value="2"/>
</dbReference>
<gene>
    <name evidence="2" type="ORF">ROR02_28600</name>
</gene>
<comment type="caution">
    <text evidence="2">The sequence shown here is derived from an EMBL/GenBank/DDBJ whole genome shotgun (WGS) entry which is preliminary data.</text>
</comment>
<dbReference type="GO" id="GO:0050920">
    <property type="term" value="P:regulation of chemotaxis"/>
    <property type="evidence" value="ECO:0007669"/>
    <property type="project" value="InterPro"/>
</dbReference>
<feature type="region of interest" description="Disordered" evidence="1">
    <location>
        <begin position="56"/>
        <end position="77"/>
    </location>
</feature>
<keyword evidence="3" id="KW-1185">Reference proteome</keyword>
<dbReference type="SUPFAM" id="SSF75708">
    <property type="entry name" value="Chemotaxis phosphatase CheZ"/>
    <property type="match status" value="1"/>
</dbReference>
<proteinExistence type="predicted"/>
<name>A0A512HBA8_9PROT</name>
<accession>A0A512HBA8</accession>
<dbReference type="GO" id="GO:0009288">
    <property type="term" value="C:bacterial-type flagellum"/>
    <property type="evidence" value="ECO:0007669"/>
    <property type="project" value="InterPro"/>
</dbReference>
<protein>
    <submittedName>
        <fullName evidence="2">Uncharacterized protein</fullName>
    </submittedName>
</protein>
<dbReference type="RefSeq" id="WP_147164755.1">
    <property type="nucleotide sequence ID" value="NZ_BJZO01000103.1"/>
</dbReference>
<dbReference type="Proteomes" id="UP000321567">
    <property type="component" value="Unassembled WGS sequence"/>
</dbReference>
<reference evidence="2 3" key="1">
    <citation type="submission" date="2019-07" db="EMBL/GenBank/DDBJ databases">
        <title>Whole genome shotgun sequence of Rhodospirillum oryzae NBRC 107573.</title>
        <authorList>
            <person name="Hosoyama A."/>
            <person name="Uohara A."/>
            <person name="Ohji S."/>
            <person name="Ichikawa N."/>
        </authorList>
    </citation>
    <scope>NUCLEOTIDE SEQUENCE [LARGE SCALE GENOMIC DNA]</scope>
    <source>
        <strain evidence="2 3">NBRC 107573</strain>
    </source>
</reference>
<feature type="compositionally biased region" description="Basic and acidic residues" evidence="1">
    <location>
        <begin position="1"/>
        <end position="10"/>
    </location>
</feature>
<evidence type="ECO:0000256" key="1">
    <source>
        <dbReference type="SAM" id="MobiDB-lite"/>
    </source>
</evidence>
<dbReference type="InterPro" id="IPR007439">
    <property type="entry name" value="Chemotax_Pase_CheZ"/>
</dbReference>
<dbReference type="Pfam" id="PF04344">
    <property type="entry name" value="CheZ"/>
    <property type="match status" value="1"/>
</dbReference>
<dbReference type="OrthoDB" id="7269965at2"/>
<organism evidence="2 3">
    <name type="scientific">Pararhodospirillum oryzae</name>
    <dbReference type="NCBI Taxonomy" id="478448"/>
    <lineage>
        <taxon>Bacteria</taxon>
        <taxon>Pseudomonadati</taxon>
        <taxon>Pseudomonadota</taxon>
        <taxon>Alphaproteobacteria</taxon>
        <taxon>Rhodospirillales</taxon>
        <taxon>Rhodospirillaceae</taxon>
        <taxon>Pararhodospirillum</taxon>
    </lineage>
</organism>